<dbReference type="CDD" id="cd00093">
    <property type="entry name" value="HTH_XRE"/>
    <property type="match status" value="1"/>
</dbReference>
<dbReference type="GO" id="GO:0003677">
    <property type="term" value="F:DNA binding"/>
    <property type="evidence" value="ECO:0007669"/>
    <property type="project" value="InterPro"/>
</dbReference>
<dbReference type="PATRIC" id="fig|1641812.3.peg.3369"/>
<feature type="region of interest" description="Disordered" evidence="1">
    <location>
        <begin position="158"/>
        <end position="224"/>
    </location>
</feature>
<evidence type="ECO:0000313" key="2">
    <source>
        <dbReference type="EMBL" id="AKE65603.1"/>
    </source>
</evidence>
<reference evidence="2 3" key="1">
    <citation type="journal article" date="2015" name="Genome Announc.">
        <title>Complete Genome Sequence of Microcystis aeruginosa NIES-2549, a Bloom-Forming Cyanobacterium from Lake Kasumigaura, Japan.</title>
        <authorList>
            <person name="Yamaguchi H."/>
            <person name="Suzuki S."/>
            <person name="Tanabe Y."/>
            <person name="Osana Y."/>
            <person name="Shimura Y."/>
            <person name="Ishida K."/>
            <person name="Kawachi M."/>
        </authorList>
    </citation>
    <scope>NUCLEOTIDE SEQUENCE [LARGE SCALE GENOMIC DNA]</scope>
    <source>
        <strain evidence="2 3">NIES-2549</strain>
    </source>
</reference>
<dbReference type="Proteomes" id="UP000034103">
    <property type="component" value="Chromosome"/>
</dbReference>
<evidence type="ECO:0000313" key="3">
    <source>
        <dbReference type="Proteomes" id="UP000034103"/>
    </source>
</evidence>
<gene>
    <name evidence="2" type="ORF">MYAER_3265</name>
</gene>
<dbReference type="AlphaFoldDB" id="A0A0F6RMV7"/>
<dbReference type="SUPFAM" id="SSF47413">
    <property type="entry name" value="lambda repressor-like DNA-binding domains"/>
    <property type="match status" value="1"/>
</dbReference>
<protein>
    <recommendedName>
        <fullName evidence="4">HTH cro/C1-type domain-containing protein</fullName>
    </recommendedName>
</protein>
<dbReference type="EMBL" id="CP011304">
    <property type="protein sequence ID" value="AKE65603.1"/>
    <property type="molecule type" value="Genomic_DNA"/>
</dbReference>
<dbReference type="Gene3D" id="1.10.260.40">
    <property type="entry name" value="lambda repressor-like DNA-binding domains"/>
    <property type="match status" value="1"/>
</dbReference>
<organism evidence="2 3">
    <name type="scientific">Microcystis aeruginosa NIES-2549</name>
    <dbReference type="NCBI Taxonomy" id="1641812"/>
    <lineage>
        <taxon>Bacteria</taxon>
        <taxon>Bacillati</taxon>
        <taxon>Cyanobacteriota</taxon>
        <taxon>Cyanophyceae</taxon>
        <taxon>Oscillatoriophycideae</taxon>
        <taxon>Chroococcales</taxon>
        <taxon>Microcystaceae</taxon>
        <taxon>Microcystis</taxon>
    </lineage>
</organism>
<name>A0A0F6RMV7_MICAE</name>
<evidence type="ECO:0000256" key="1">
    <source>
        <dbReference type="SAM" id="MobiDB-lite"/>
    </source>
</evidence>
<sequence length="224" mass="25048">MSNSVLERSNTFRSINPQKPFRMFAGIAESSTISSGSLDAQKLLAISERTNSGIVIPKHNPHLFQDSQKAINELRKTSGLTWEQVAKLFNVSRRSIHFWASGQPLASDNEEKLNRLLGVIRYIDRGSASLNRKLLLKPNADGELPLDQLISGEYDKVRENLGRGNPPKRPQLRPLSEEESELRRPLPPEILIDALQDSIHHDVGRSRPAKTLSSGQNRSGKQTD</sequence>
<feature type="compositionally biased region" description="Polar residues" evidence="1">
    <location>
        <begin position="211"/>
        <end position="224"/>
    </location>
</feature>
<proteinExistence type="predicted"/>
<dbReference type="HOGENOM" id="CLU_1233848_0_0_3"/>
<dbReference type="RefSeq" id="WP_046662807.1">
    <property type="nucleotide sequence ID" value="NZ_CP011304.1"/>
</dbReference>
<accession>A0A0F6RMV7</accession>
<dbReference type="InterPro" id="IPR001387">
    <property type="entry name" value="Cro/C1-type_HTH"/>
</dbReference>
<dbReference type="InterPro" id="IPR010982">
    <property type="entry name" value="Lambda_DNA-bd_dom_sf"/>
</dbReference>
<evidence type="ECO:0008006" key="4">
    <source>
        <dbReference type="Google" id="ProtNLM"/>
    </source>
</evidence>